<protein>
    <submittedName>
        <fullName evidence="2">Putative two-component system response regulator</fullName>
    </submittedName>
</protein>
<dbReference type="PANTHER" id="PTHR45228">
    <property type="entry name" value="CYCLIC DI-GMP PHOSPHODIESTERASE TM_0186-RELATED"/>
    <property type="match status" value="1"/>
</dbReference>
<dbReference type="SUPFAM" id="SSF109604">
    <property type="entry name" value="HD-domain/PDEase-like"/>
    <property type="match status" value="1"/>
</dbReference>
<organism evidence="2 3">
    <name type="scientific">Ilumatobacter fluminis</name>
    <dbReference type="NCBI Taxonomy" id="467091"/>
    <lineage>
        <taxon>Bacteria</taxon>
        <taxon>Bacillati</taxon>
        <taxon>Actinomycetota</taxon>
        <taxon>Acidimicrobiia</taxon>
        <taxon>Acidimicrobiales</taxon>
        <taxon>Ilumatobacteraceae</taxon>
        <taxon>Ilumatobacter</taxon>
    </lineage>
</organism>
<dbReference type="Proteomes" id="UP000294558">
    <property type="component" value="Unassembled WGS sequence"/>
</dbReference>
<reference evidence="2 3" key="1">
    <citation type="submission" date="2019-03" db="EMBL/GenBank/DDBJ databases">
        <title>Sequencing the genomes of 1000 actinobacteria strains.</title>
        <authorList>
            <person name="Klenk H.-P."/>
        </authorList>
    </citation>
    <scope>NUCLEOTIDE SEQUENCE [LARGE SCALE GENOMIC DNA]</scope>
    <source>
        <strain evidence="2 3">DSM 18936</strain>
    </source>
</reference>
<keyword evidence="3" id="KW-1185">Reference proteome</keyword>
<dbReference type="SMART" id="SM00028">
    <property type="entry name" value="TPR"/>
    <property type="match status" value="6"/>
</dbReference>
<evidence type="ECO:0000313" key="3">
    <source>
        <dbReference type="Proteomes" id="UP000294558"/>
    </source>
</evidence>
<name>A0A4R7I5G0_9ACTN</name>
<evidence type="ECO:0000259" key="1">
    <source>
        <dbReference type="PROSITE" id="PS51832"/>
    </source>
</evidence>
<dbReference type="PROSITE" id="PS51832">
    <property type="entry name" value="HD_GYP"/>
    <property type="match status" value="1"/>
</dbReference>
<feature type="domain" description="HD-GYP" evidence="1">
    <location>
        <begin position="406"/>
        <end position="603"/>
    </location>
</feature>
<dbReference type="InterPro" id="IPR052020">
    <property type="entry name" value="Cyclic_di-GMP/3'3'-cGAMP_PDE"/>
</dbReference>
<dbReference type="InterPro" id="IPR037522">
    <property type="entry name" value="HD_GYP_dom"/>
</dbReference>
<accession>A0A4R7I5G0</accession>
<dbReference type="PANTHER" id="PTHR45228:SF8">
    <property type="entry name" value="TWO-COMPONENT RESPONSE REGULATOR-RELATED"/>
    <property type="match status" value="1"/>
</dbReference>
<dbReference type="SUPFAM" id="SSF48452">
    <property type="entry name" value="TPR-like"/>
    <property type="match status" value="2"/>
</dbReference>
<dbReference type="Pfam" id="PF13487">
    <property type="entry name" value="HD_5"/>
    <property type="match status" value="1"/>
</dbReference>
<dbReference type="InterPro" id="IPR003607">
    <property type="entry name" value="HD/PDEase_dom"/>
</dbReference>
<dbReference type="OrthoDB" id="9802066at2"/>
<dbReference type="Pfam" id="PF13424">
    <property type="entry name" value="TPR_12"/>
    <property type="match status" value="1"/>
</dbReference>
<dbReference type="InterPro" id="IPR019734">
    <property type="entry name" value="TPR_rpt"/>
</dbReference>
<gene>
    <name evidence="2" type="ORF">BDK89_3526</name>
</gene>
<dbReference type="CDD" id="cd00077">
    <property type="entry name" value="HDc"/>
    <property type="match status" value="1"/>
</dbReference>
<comment type="caution">
    <text evidence="2">The sequence shown here is derived from an EMBL/GenBank/DDBJ whole genome shotgun (WGS) entry which is preliminary data.</text>
</comment>
<proteinExistence type="predicted"/>
<dbReference type="EMBL" id="SOAU01000001">
    <property type="protein sequence ID" value="TDT17913.1"/>
    <property type="molecule type" value="Genomic_DNA"/>
</dbReference>
<dbReference type="InterPro" id="IPR011990">
    <property type="entry name" value="TPR-like_helical_dom_sf"/>
</dbReference>
<dbReference type="Gene3D" id="1.10.3210.10">
    <property type="entry name" value="Hypothetical protein af1432"/>
    <property type="match status" value="1"/>
</dbReference>
<sequence length="603" mass="65753">MTPLCRFQEPFKLGAIDADAPIVESKTTTADSGASPAVRELLERAAHARHSQPEDARNYALQARVVARAEGDRAGEAEALYRLASLAHLGGDPEDAFGLAMEASEVAQSCGAGLVDAWATHLLGIIHYQASNFSEALDHCLRALDTYQAAVDGADGVDSGNILNTIAAIYHSMGDNDRAIVTYEQALAVAEPFGRQEFVALILGNVARIRASRSEYLPAVSLGRRAVEIARENSPSIVANLLADLAESYMGLADHQKAAECFAEARRSLAEQSEEGTEPTTAAQLALMTAEGRVALRRGALDEAIAVLQAALDMSERTEAKEYELEINDLLATAFKRSGRFEEALERREVHDDEYRKIFTHAADLRLRTLQVAHETQNARAEAEILRLRTTDRSDTTPSIVVRPEHESLHLEAFEQLAILTEFRDADTGAHTDRVGDLAAEIGHAIGKSPEWCELMRLAARLHDIGKVAVPDSVLFKTGPLTVEEYEMMKSHTSMGHRILSGNSAPLFQMAAEIAQSHHEWWDGSGYPLGLSHQSIALSGRIVAVADVYDALCSKRPYKRAWAKDEAARFVVSGRNGQFDPEVVDAFVSVISARDPELGEQLK</sequence>
<evidence type="ECO:0000313" key="2">
    <source>
        <dbReference type="EMBL" id="TDT17913.1"/>
    </source>
</evidence>
<dbReference type="AlphaFoldDB" id="A0A4R7I5G0"/>
<dbReference type="SMART" id="SM00471">
    <property type="entry name" value="HDc"/>
    <property type="match status" value="1"/>
</dbReference>
<dbReference type="Gene3D" id="1.25.40.10">
    <property type="entry name" value="Tetratricopeptide repeat domain"/>
    <property type="match status" value="2"/>
</dbReference>